<gene>
    <name evidence="2" type="ORF">HBH25_18000</name>
</gene>
<keyword evidence="1" id="KW-1133">Transmembrane helix</keyword>
<keyword evidence="1" id="KW-0472">Membrane</keyword>
<accession>A0ABX0YH33</accession>
<evidence type="ECO:0000256" key="1">
    <source>
        <dbReference type="SAM" id="Phobius"/>
    </source>
</evidence>
<sequence>MSKVLPVVVGVVVIAGAAITGVAWYTGTQVEPLLRQQVVEANAQLKSALAGYPATVTLELTGFERRLFSSTAHYVTTAQGAGFNAGAPLRMEATADIEHGPFPWLRVKQLKLLPVMVAADYRTQSSPELTQLLGMPTGESPLQAYATVGYGRTLDSHIQILPSKWQSSQGTLMLSAVDGTVAGTLDSEKMDFNARVDSAEFTGVGPQGEVQLNLKGVSVHSGGIKGASGFYLGNSAFQADRLTVGEASAPLLEIAKLTAQGSLEELEGKLKGAVDYQVGQMNVAGLPIGSLQLRMLFDNLNIEAMRNLAVFYQNVVAPQTAQITLEQQPLQLQFTPQQQAQVQADLDKLLEGRPHMELQPVGLKTANGESHLSVALDLAKPTAPNLPPELLMQQMITRLDANLSLAKGTLRDLATVQGQLGGPTDPAALAKNAEGAANLAVTLATLQGLAKLEGEALVSSLHYENGMVDFNGQKLTLEQFAQFLMGAVGRG</sequence>
<proteinExistence type="predicted"/>
<feature type="transmembrane region" description="Helical" evidence="1">
    <location>
        <begin position="7"/>
        <end position="27"/>
    </location>
</feature>
<evidence type="ECO:0000313" key="3">
    <source>
        <dbReference type="Proteomes" id="UP000746535"/>
    </source>
</evidence>
<dbReference type="EMBL" id="JAAVJI010000012">
    <property type="protein sequence ID" value="NJP02744.1"/>
    <property type="molecule type" value="Genomic_DNA"/>
</dbReference>
<reference evidence="2 3" key="1">
    <citation type="submission" date="2020-03" db="EMBL/GenBank/DDBJ databases">
        <authorList>
            <person name="Wang L."/>
            <person name="He N."/>
            <person name="Li Y."/>
            <person name="Fang Y."/>
            <person name="Zhang F."/>
        </authorList>
    </citation>
    <scope>NUCLEOTIDE SEQUENCE [LARGE SCALE GENOMIC DNA]</scope>
    <source>
        <strain evidence="3">hsmgli-8</strain>
    </source>
</reference>
<organism evidence="2 3">
    <name type="scientific">Pseudomonas quercus</name>
    <dbReference type="NCBI Taxonomy" id="2722792"/>
    <lineage>
        <taxon>Bacteria</taxon>
        <taxon>Pseudomonadati</taxon>
        <taxon>Pseudomonadota</taxon>
        <taxon>Gammaproteobacteria</taxon>
        <taxon>Pseudomonadales</taxon>
        <taxon>Pseudomonadaceae</taxon>
        <taxon>Pseudomonas</taxon>
    </lineage>
</organism>
<dbReference type="Pfam" id="PF06097">
    <property type="entry name" value="DUF945"/>
    <property type="match status" value="1"/>
</dbReference>
<dbReference type="RefSeq" id="WP_168085320.1">
    <property type="nucleotide sequence ID" value="NZ_JAAVJI010000012.1"/>
</dbReference>
<dbReference type="Proteomes" id="UP000746535">
    <property type="component" value="Unassembled WGS sequence"/>
</dbReference>
<name>A0ABX0YH33_9PSED</name>
<keyword evidence="3" id="KW-1185">Reference proteome</keyword>
<evidence type="ECO:0000313" key="2">
    <source>
        <dbReference type="EMBL" id="NJP02744.1"/>
    </source>
</evidence>
<dbReference type="InterPro" id="IPR010352">
    <property type="entry name" value="DUF945"/>
</dbReference>
<protein>
    <submittedName>
        <fullName evidence="2">YdgA family protein</fullName>
    </submittedName>
</protein>
<keyword evidence="1" id="KW-0812">Transmembrane</keyword>
<comment type="caution">
    <text evidence="2">The sequence shown here is derived from an EMBL/GenBank/DDBJ whole genome shotgun (WGS) entry which is preliminary data.</text>
</comment>